<dbReference type="Gene3D" id="1.10.357.10">
    <property type="entry name" value="Tetracycline Repressor, domain 2"/>
    <property type="match status" value="1"/>
</dbReference>
<proteinExistence type="predicted"/>
<evidence type="ECO:0000256" key="5">
    <source>
        <dbReference type="PROSITE-ProRule" id="PRU00335"/>
    </source>
</evidence>
<dbReference type="GO" id="GO:0000976">
    <property type="term" value="F:transcription cis-regulatory region binding"/>
    <property type="evidence" value="ECO:0007669"/>
    <property type="project" value="TreeGrafter"/>
</dbReference>
<dbReference type="GO" id="GO:0003700">
    <property type="term" value="F:DNA-binding transcription factor activity"/>
    <property type="evidence" value="ECO:0007669"/>
    <property type="project" value="InterPro"/>
</dbReference>
<dbReference type="GO" id="GO:0045892">
    <property type="term" value="P:negative regulation of DNA-templated transcription"/>
    <property type="evidence" value="ECO:0007669"/>
    <property type="project" value="InterPro"/>
</dbReference>
<evidence type="ECO:0000256" key="2">
    <source>
        <dbReference type="ARBA" id="ARBA00023015"/>
    </source>
</evidence>
<dbReference type="SUPFAM" id="SSF46689">
    <property type="entry name" value="Homeodomain-like"/>
    <property type="match status" value="1"/>
</dbReference>
<dbReference type="InterPro" id="IPR013571">
    <property type="entry name" value="Tscrpt_reg_QacR_C"/>
</dbReference>
<evidence type="ECO:0000313" key="8">
    <source>
        <dbReference type="Proteomes" id="UP000019243"/>
    </source>
</evidence>
<dbReference type="PANTHER" id="PTHR30055">
    <property type="entry name" value="HTH-TYPE TRANSCRIPTIONAL REGULATOR RUTR"/>
    <property type="match status" value="1"/>
</dbReference>
<dbReference type="Gene3D" id="1.10.10.60">
    <property type="entry name" value="Homeodomain-like"/>
    <property type="match status" value="1"/>
</dbReference>
<dbReference type="PANTHER" id="PTHR30055:SF175">
    <property type="entry name" value="HTH-TYPE TRANSCRIPTIONAL REPRESSOR KSTR2"/>
    <property type="match status" value="1"/>
</dbReference>
<feature type="domain" description="HTH tetR-type" evidence="6">
    <location>
        <begin position="4"/>
        <end position="64"/>
    </location>
</feature>
<accession>W7CNH7</accession>
<keyword evidence="2" id="KW-0805">Transcription regulation</keyword>
<protein>
    <submittedName>
        <fullName evidence="7">TetR family transcriptional regulator</fullName>
    </submittedName>
</protein>
<feature type="DNA-binding region" description="H-T-H motif" evidence="5">
    <location>
        <begin position="27"/>
        <end position="46"/>
    </location>
</feature>
<evidence type="ECO:0000256" key="1">
    <source>
        <dbReference type="ARBA" id="ARBA00022491"/>
    </source>
</evidence>
<comment type="caution">
    <text evidence="7">The sequence shown here is derived from an EMBL/GenBank/DDBJ whole genome shotgun (WGS) entry which is preliminary data.</text>
</comment>
<keyword evidence="8" id="KW-1185">Reference proteome</keyword>
<keyword evidence="3 5" id="KW-0238">DNA-binding</keyword>
<dbReference type="RefSeq" id="WP_035314914.1">
    <property type="nucleotide sequence ID" value="NZ_AODH01000035.1"/>
</dbReference>
<dbReference type="Pfam" id="PF08360">
    <property type="entry name" value="TetR_C_5"/>
    <property type="match status" value="1"/>
</dbReference>
<dbReference type="EMBL" id="AODH01000035">
    <property type="protein sequence ID" value="EUJ38607.1"/>
    <property type="molecule type" value="Genomic_DNA"/>
</dbReference>
<dbReference type="Proteomes" id="UP000019243">
    <property type="component" value="Unassembled WGS sequence"/>
</dbReference>
<dbReference type="InterPro" id="IPR009057">
    <property type="entry name" value="Homeodomain-like_sf"/>
</dbReference>
<keyword evidence="4" id="KW-0804">Transcription</keyword>
<keyword evidence="1" id="KW-0678">Repressor</keyword>
<dbReference type="PROSITE" id="PS50977">
    <property type="entry name" value="HTH_TETR_2"/>
    <property type="match status" value="1"/>
</dbReference>
<name>W7CNH7_9LIST</name>
<dbReference type="AlphaFoldDB" id="W7CNH7"/>
<dbReference type="PRINTS" id="PR00455">
    <property type="entry name" value="HTHTETR"/>
</dbReference>
<sequence length="198" mass="23168">MMKVTKKQLIFTAAQHLFSEKGYNDTSLQLIAEAVGTTRSNILYHYESKGHLFEIVLKQWEEQWYKSWHVIRDTITKPSEQLMAYFKAFIYEDLRHPLRKALDEYLLEINGQKEERERWVASDRAAFELILRNGMMQGVFRINPAAIRVQVDVLVGFIYGVSDTMENKTEAELLAAVNFFLKMYLLTITTGFSEEVNR</sequence>
<dbReference type="InterPro" id="IPR001647">
    <property type="entry name" value="HTH_TetR"/>
</dbReference>
<organism evidence="7 8">
    <name type="scientific">Brochothrix campestris FSL F6-1037</name>
    <dbReference type="NCBI Taxonomy" id="1265861"/>
    <lineage>
        <taxon>Bacteria</taxon>
        <taxon>Bacillati</taxon>
        <taxon>Bacillota</taxon>
        <taxon>Bacilli</taxon>
        <taxon>Bacillales</taxon>
        <taxon>Listeriaceae</taxon>
        <taxon>Brochothrix</taxon>
    </lineage>
</organism>
<evidence type="ECO:0000259" key="6">
    <source>
        <dbReference type="PROSITE" id="PS50977"/>
    </source>
</evidence>
<evidence type="ECO:0000256" key="4">
    <source>
        <dbReference type="ARBA" id="ARBA00023163"/>
    </source>
</evidence>
<dbReference type="STRING" id="1265861.BCAMP_08631"/>
<dbReference type="InterPro" id="IPR050109">
    <property type="entry name" value="HTH-type_TetR-like_transc_reg"/>
</dbReference>
<reference evidence="7 8" key="1">
    <citation type="submission" date="2012-12" db="EMBL/GenBank/DDBJ databases">
        <title>Novel taxa of Listeriaceae from agricultural environments in the United States.</title>
        <authorList>
            <person name="den Bakker H.C."/>
            <person name="Allred A."/>
            <person name="Warchocki S."/>
            <person name="Wright E.M."/>
            <person name="Burrell A."/>
            <person name="Nightingale K.K."/>
            <person name="Kephart D."/>
            <person name="Wiedmann M."/>
        </authorList>
    </citation>
    <scope>NUCLEOTIDE SEQUENCE [LARGE SCALE GENOMIC DNA]</scope>
    <source>
        <strain evidence="7 8">FSL F6-1037</strain>
    </source>
</reference>
<evidence type="ECO:0000256" key="3">
    <source>
        <dbReference type="ARBA" id="ARBA00023125"/>
    </source>
</evidence>
<dbReference type="Pfam" id="PF00440">
    <property type="entry name" value="TetR_N"/>
    <property type="match status" value="1"/>
</dbReference>
<evidence type="ECO:0000313" key="7">
    <source>
        <dbReference type="EMBL" id="EUJ38607.1"/>
    </source>
</evidence>
<gene>
    <name evidence="7" type="ORF">BCAMP_08631</name>
</gene>